<name>A0A0F3N3B0_RICAM</name>
<comment type="caution">
    <text evidence="1">The sequence shown here is derived from an EMBL/GenBank/DDBJ whole genome shotgun (WGS) entry which is preliminary data.</text>
</comment>
<accession>A0A0F3N3B0</accession>
<dbReference type="EMBL" id="LANR01000001">
    <property type="protein sequence ID" value="KJV62558.1"/>
    <property type="molecule type" value="Genomic_DNA"/>
</dbReference>
<dbReference type="Proteomes" id="UP000033556">
    <property type="component" value="Unassembled WGS sequence"/>
</dbReference>
<evidence type="ECO:0000313" key="1">
    <source>
        <dbReference type="EMBL" id="KJV62558.1"/>
    </source>
</evidence>
<dbReference type="PATRIC" id="fig|1359164.3.peg.1575"/>
<reference evidence="1 2" key="1">
    <citation type="submission" date="2015-01" db="EMBL/GenBank/DDBJ databases">
        <title>Genome Sequencing of Rickettsiales.</title>
        <authorList>
            <person name="Daugherty S.C."/>
            <person name="Su Q."/>
            <person name="Abolude K."/>
            <person name="Beier-Sexton M."/>
            <person name="Carlyon J.A."/>
            <person name="Carter R."/>
            <person name="Day N.P."/>
            <person name="Dumler S.J."/>
            <person name="Dyachenko V."/>
            <person name="Godinez A."/>
            <person name="Kurtti T.J."/>
            <person name="Lichay M."/>
            <person name="Mullins K.E."/>
            <person name="Ott S."/>
            <person name="Pappas-Brown V."/>
            <person name="Paris D.H."/>
            <person name="Patel P."/>
            <person name="Richards A.L."/>
            <person name="Sadzewicz L."/>
            <person name="Sears K."/>
            <person name="Seidman D."/>
            <person name="Sengamalay N."/>
            <person name="Stenos J."/>
            <person name="Tallon L.J."/>
            <person name="Vincent G."/>
            <person name="Fraser C.M."/>
            <person name="Munderloh U."/>
            <person name="Dunning-Hotopp J.C."/>
        </authorList>
    </citation>
    <scope>NUCLEOTIDE SEQUENCE [LARGE SCALE GENOMIC DNA]</scope>
    <source>
        <strain evidence="1 2">Ac/Pa</strain>
    </source>
</reference>
<dbReference type="AlphaFoldDB" id="A0A0F3N3B0"/>
<sequence>MCKYLAEGMIMLVVSKSNLTAILVNNEPDIFGKSSKNL</sequence>
<organism evidence="1 2">
    <name type="scientific">Rickettsia amblyommatis str. Ac/Pa</name>
    <dbReference type="NCBI Taxonomy" id="1359164"/>
    <lineage>
        <taxon>Bacteria</taxon>
        <taxon>Pseudomonadati</taxon>
        <taxon>Pseudomonadota</taxon>
        <taxon>Alphaproteobacteria</taxon>
        <taxon>Rickettsiales</taxon>
        <taxon>Rickettsiaceae</taxon>
        <taxon>Rickettsieae</taxon>
        <taxon>Rickettsia</taxon>
        <taxon>spotted fever group</taxon>
    </lineage>
</organism>
<evidence type="ECO:0000313" key="2">
    <source>
        <dbReference type="Proteomes" id="UP000033556"/>
    </source>
</evidence>
<proteinExistence type="predicted"/>
<gene>
    <name evidence="1" type="ORF">APHACPA_1589</name>
</gene>
<keyword evidence="2" id="KW-1185">Reference proteome</keyword>
<protein>
    <submittedName>
        <fullName evidence="1">Uncharacterized protein</fullName>
    </submittedName>
</protein>